<sequence>GHGRGTARARRSGRELRRTASGNILFRGEVLIRDSLALTTWIGAAFGRGWTAGTVGWLAARLGRRRRRTAGERKRSGGAAVCRTTLTIGEKIAVGTAAGATFPPCASQHHRV</sequence>
<organism evidence="2 3">
    <name type="scientific">Pristionchus mayeri</name>
    <dbReference type="NCBI Taxonomy" id="1317129"/>
    <lineage>
        <taxon>Eukaryota</taxon>
        <taxon>Metazoa</taxon>
        <taxon>Ecdysozoa</taxon>
        <taxon>Nematoda</taxon>
        <taxon>Chromadorea</taxon>
        <taxon>Rhabditida</taxon>
        <taxon>Rhabditina</taxon>
        <taxon>Diplogasteromorpha</taxon>
        <taxon>Diplogasteroidea</taxon>
        <taxon>Neodiplogasteridae</taxon>
        <taxon>Pristionchus</taxon>
    </lineage>
</organism>
<keyword evidence="1" id="KW-1133">Transmembrane helix</keyword>
<keyword evidence="1" id="KW-0812">Transmembrane</keyword>
<dbReference type="EMBL" id="BTRK01000005">
    <property type="protein sequence ID" value="GMR55434.1"/>
    <property type="molecule type" value="Genomic_DNA"/>
</dbReference>
<proteinExistence type="predicted"/>
<dbReference type="Proteomes" id="UP001328107">
    <property type="component" value="Unassembled WGS sequence"/>
</dbReference>
<protein>
    <submittedName>
        <fullName evidence="2">Uncharacterized protein</fullName>
    </submittedName>
</protein>
<feature type="non-terminal residue" evidence="2">
    <location>
        <position position="112"/>
    </location>
</feature>
<reference evidence="3" key="1">
    <citation type="submission" date="2022-10" db="EMBL/GenBank/DDBJ databases">
        <title>Genome assembly of Pristionchus species.</title>
        <authorList>
            <person name="Yoshida K."/>
            <person name="Sommer R.J."/>
        </authorList>
    </citation>
    <scope>NUCLEOTIDE SEQUENCE [LARGE SCALE GENOMIC DNA]</scope>
    <source>
        <strain evidence="3">RS5460</strain>
    </source>
</reference>
<comment type="caution">
    <text evidence="2">The sequence shown here is derived from an EMBL/GenBank/DDBJ whole genome shotgun (WGS) entry which is preliminary data.</text>
</comment>
<dbReference type="AlphaFoldDB" id="A0AAN5D4F4"/>
<keyword evidence="3" id="KW-1185">Reference proteome</keyword>
<evidence type="ECO:0000313" key="3">
    <source>
        <dbReference type="Proteomes" id="UP001328107"/>
    </source>
</evidence>
<evidence type="ECO:0000313" key="2">
    <source>
        <dbReference type="EMBL" id="GMR55434.1"/>
    </source>
</evidence>
<name>A0AAN5D4F4_9BILA</name>
<evidence type="ECO:0000256" key="1">
    <source>
        <dbReference type="SAM" id="Phobius"/>
    </source>
</evidence>
<feature type="non-terminal residue" evidence="2">
    <location>
        <position position="1"/>
    </location>
</feature>
<gene>
    <name evidence="2" type="ORF">PMAYCL1PPCAC_25629</name>
</gene>
<feature type="transmembrane region" description="Helical" evidence="1">
    <location>
        <begin position="41"/>
        <end position="60"/>
    </location>
</feature>
<accession>A0AAN5D4F4</accession>
<keyword evidence="1" id="KW-0472">Membrane</keyword>